<dbReference type="SUPFAM" id="SSF50249">
    <property type="entry name" value="Nucleic acid-binding proteins"/>
    <property type="match status" value="3"/>
</dbReference>
<sequence length="394" mass="44730">MACIPLKKVCPDHSCWKVRVRAVRFYKKFTNEQPPKLSRFEFIMLDEENVAMEAVVPTKWIDEQRAKLIEAGVYTIQYFEVCNARAVYRVVDHPYMARFTKHTKINQVVAVPTNFPLYACSIVPFQVLRERVGNRDQMSDAIGMFTKCSRIAKKSTRNGIQSLVNVHITDGRDNDVLALWGSHAERFDAQALMEMSKDTPVVLLFVGVTSSTFDGRLTLQCSTTAAWYVNPSLQETAMLQQSLYHKNMGNTYRVIPKIKELVPNEQWSYLACTKCKRSTRPNGDTYKCYDAECISTDAIPRYKIAFLATDLEVPSDGEEKTIEIICFGAVAEEMVGLPANSLVSLSSNVQGYVPEQIRRLYGAKFDFQFSVPRGAVRRGRTSFRVDSFTRVLSP</sequence>
<dbReference type="CDD" id="cd04480">
    <property type="entry name" value="RPA1_DBD_A_like"/>
    <property type="match status" value="1"/>
</dbReference>
<organism evidence="2 3">
    <name type="scientific">Panicum virgatum</name>
    <name type="common">Blackwell switchgrass</name>
    <dbReference type="NCBI Taxonomy" id="38727"/>
    <lineage>
        <taxon>Eukaryota</taxon>
        <taxon>Viridiplantae</taxon>
        <taxon>Streptophyta</taxon>
        <taxon>Embryophyta</taxon>
        <taxon>Tracheophyta</taxon>
        <taxon>Spermatophyta</taxon>
        <taxon>Magnoliopsida</taxon>
        <taxon>Liliopsida</taxon>
        <taxon>Poales</taxon>
        <taxon>Poaceae</taxon>
        <taxon>PACMAD clade</taxon>
        <taxon>Panicoideae</taxon>
        <taxon>Panicodae</taxon>
        <taxon>Paniceae</taxon>
        <taxon>Panicinae</taxon>
        <taxon>Panicum</taxon>
        <taxon>Panicum sect. Hiantes</taxon>
    </lineage>
</organism>
<dbReference type="InterPro" id="IPR003871">
    <property type="entry name" value="RFA1B/D_OB_1st"/>
</dbReference>
<keyword evidence="3" id="KW-1185">Reference proteome</keyword>
<accession>A0A8T0TYS2</accession>
<dbReference type="Gene3D" id="2.40.50.140">
    <property type="entry name" value="Nucleic acid-binding proteins"/>
    <property type="match status" value="2"/>
</dbReference>
<dbReference type="PANTHER" id="PTHR47165:SF4">
    <property type="entry name" value="OS03G0429900 PROTEIN"/>
    <property type="match status" value="1"/>
</dbReference>
<protein>
    <recommendedName>
        <fullName evidence="1">Replication protein A 70 kDa DNA-binding subunit B/D first OB fold domain-containing protein</fullName>
    </recommendedName>
</protein>
<name>A0A8T0TYS2_PANVG</name>
<proteinExistence type="predicted"/>
<dbReference type="AlphaFoldDB" id="A0A8T0TYS2"/>
<reference evidence="2" key="1">
    <citation type="submission" date="2020-05" db="EMBL/GenBank/DDBJ databases">
        <title>WGS assembly of Panicum virgatum.</title>
        <authorList>
            <person name="Lovell J.T."/>
            <person name="Jenkins J."/>
            <person name="Shu S."/>
            <person name="Juenger T.E."/>
            <person name="Schmutz J."/>
        </authorList>
    </citation>
    <scope>NUCLEOTIDE SEQUENCE</scope>
    <source>
        <strain evidence="2">AP13</strain>
    </source>
</reference>
<feature type="domain" description="Replication protein A 70 kDa DNA-binding subunit B/D first OB fold" evidence="1">
    <location>
        <begin position="6"/>
        <end position="107"/>
    </location>
</feature>
<dbReference type="EMBL" id="CM029043">
    <property type="protein sequence ID" value="KAG2613814.1"/>
    <property type="molecule type" value="Genomic_DNA"/>
</dbReference>
<comment type="caution">
    <text evidence="2">The sequence shown here is derived from an EMBL/GenBank/DDBJ whole genome shotgun (WGS) entry which is preliminary data.</text>
</comment>
<dbReference type="Pfam" id="PF02721">
    <property type="entry name" value="DUF223"/>
    <property type="match status" value="1"/>
</dbReference>
<evidence type="ECO:0000313" key="2">
    <source>
        <dbReference type="EMBL" id="KAG2613814.1"/>
    </source>
</evidence>
<dbReference type="CDD" id="cd04481">
    <property type="entry name" value="RPA1_DBD_B_like"/>
    <property type="match status" value="1"/>
</dbReference>
<dbReference type="PANTHER" id="PTHR47165">
    <property type="entry name" value="OS03G0429900 PROTEIN"/>
    <property type="match status" value="1"/>
</dbReference>
<gene>
    <name evidence="2" type="ORF">PVAP13_4KG394600</name>
</gene>
<evidence type="ECO:0000259" key="1">
    <source>
        <dbReference type="Pfam" id="PF02721"/>
    </source>
</evidence>
<evidence type="ECO:0000313" key="3">
    <source>
        <dbReference type="Proteomes" id="UP000823388"/>
    </source>
</evidence>
<dbReference type="InterPro" id="IPR012340">
    <property type="entry name" value="NA-bd_OB-fold"/>
</dbReference>
<dbReference type="Proteomes" id="UP000823388">
    <property type="component" value="Chromosome 4K"/>
</dbReference>